<dbReference type="InterPro" id="IPR050072">
    <property type="entry name" value="Peptidase_M20A"/>
</dbReference>
<dbReference type="Gene3D" id="3.40.630.10">
    <property type="entry name" value="Zn peptidases"/>
    <property type="match status" value="1"/>
</dbReference>
<keyword evidence="1" id="KW-0378">Hydrolase</keyword>
<accession>A0A415DVQ6</accession>
<gene>
    <name evidence="1" type="ORF">DW099_18260</name>
</gene>
<dbReference type="PANTHER" id="PTHR43808">
    <property type="entry name" value="ACETYLORNITHINE DEACETYLASE"/>
    <property type="match status" value="1"/>
</dbReference>
<proteinExistence type="predicted"/>
<dbReference type="InterPro" id="IPR002933">
    <property type="entry name" value="Peptidase_M20"/>
</dbReference>
<dbReference type="EMBL" id="QRMS01000007">
    <property type="protein sequence ID" value="RHJ84139.1"/>
    <property type="molecule type" value="Genomic_DNA"/>
</dbReference>
<dbReference type="Proteomes" id="UP000284841">
    <property type="component" value="Unassembled WGS sequence"/>
</dbReference>
<dbReference type="PANTHER" id="PTHR43808:SF27">
    <property type="entry name" value="PROTEIN ROCB"/>
    <property type="match status" value="1"/>
</dbReference>
<protein>
    <submittedName>
        <fullName evidence="1">M20/M25/M40 family metallo-hydrolase</fullName>
    </submittedName>
</protein>
<evidence type="ECO:0000313" key="2">
    <source>
        <dbReference type="Proteomes" id="UP000284841"/>
    </source>
</evidence>
<keyword evidence="2" id="KW-1185">Reference proteome</keyword>
<dbReference type="InterPro" id="IPR012166">
    <property type="entry name" value="Uncharacterised_RocB"/>
</dbReference>
<organism evidence="1 2">
    <name type="scientific">Emergencia timonensis</name>
    <dbReference type="NCBI Taxonomy" id="1776384"/>
    <lineage>
        <taxon>Bacteria</taxon>
        <taxon>Bacillati</taxon>
        <taxon>Bacillota</taxon>
        <taxon>Clostridia</taxon>
        <taxon>Peptostreptococcales</taxon>
        <taxon>Anaerovoracaceae</taxon>
        <taxon>Emergencia</taxon>
    </lineage>
</organism>
<sequence length="559" mass="64081">MKNHDIDFAVLGGRIKEILYEYVKIQSFTNTEKEREIENFFENHFNQVTYFREHHEFWGTYPLENDPLKRNVCWAMVKGKGKRTVTLVHHYDIVDIEDFKTLKSFAFSPDQLRKELLLHKDMLPEDAQKDLEEDTFLFCRGGCDMKAGGSIQYALLESYSELADFDGNVIVIGVPDEENLSAGMRAAAKLLAELKKKYDLEYIMMINSEPHQRKDFSKGVFSEGTVGKMMPFVYVRGFLSHAGKVFEGLNPVSVLSEIVTRTEINMDFADAVNGEAAPPPTWLYMKDSKDRYDVSMPLTARGCFSVLTLKQTPSELLSKVKRVCQEGFGAVIDRMNRNYAAFCQKTGQPVKPLPWSAKVVNFKELYEEAKANGGESFVREYETALQEILKDMEAGKINMIEGNFCLIEKIYDYIEDISPRVVYGLLPPYYPNVSNIYFDGIAPAARGMSEKLSVYAQEVYHQEYTKEYFYTGICDLSYINIDDPQKQRASVADSMPLLGQYYDIPFEEIKEISMAGINIGPWGKDFHKLTERVYKEDLYERTPHILDAAIKMLLKGEDN</sequence>
<comment type="caution">
    <text evidence="1">The sequence shown here is derived from an EMBL/GenBank/DDBJ whole genome shotgun (WGS) entry which is preliminary data.</text>
</comment>
<dbReference type="AlphaFoldDB" id="A0A415DVQ6"/>
<dbReference type="PIRSF" id="PIRSF010386">
    <property type="entry name" value="RocB"/>
    <property type="match status" value="1"/>
</dbReference>
<dbReference type="STRING" id="1776384.GCA_900086585_00520"/>
<evidence type="ECO:0000313" key="1">
    <source>
        <dbReference type="EMBL" id="RHJ84139.1"/>
    </source>
</evidence>
<dbReference type="RefSeq" id="WP_118336626.1">
    <property type="nucleotide sequence ID" value="NZ_AP025567.1"/>
</dbReference>
<name>A0A415DVQ6_9FIRM</name>
<dbReference type="Pfam" id="PF01546">
    <property type="entry name" value="Peptidase_M20"/>
    <property type="match status" value="1"/>
</dbReference>
<reference evidence="1 2" key="1">
    <citation type="submission" date="2018-08" db="EMBL/GenBank/DDBJ databases">
        <title>A genome reference for cultivated species of the human gut microbiota.</title>
        <authorList>
            <person name="Zou Y."/>
            <person name="Xue W."/>
            <person name="Luo G."/>
        </authorList>
    </citation>
    <scope>NUCLEOTIDE SEQUENCE [LARGE SCALE GENOMIC DNA]</scope>
    <source>
        <strain evidence="1 2">AM07-24</strain>
    </source>
</reference>
<dbReference type="SUPFAM" id="SSF53187">
    <property type="entry name" value="Zn-dependent exopeptidases"/>
    <property type="match status" value="1"/>
</dbReference>
<dbReference type="GO" id="GO:0016787">
    <property type="term" value="F:hydrolase activity"/>
    <property type="evidence" value="ECO:0007669"/>
    <property type="project" value="UniProtKB-KW"/>
</dbReference>
<dbReference type="OrthoDB" id="9815360at2"/>